<accession>A0AAV8RF50</accession>
<dbReference type="Proteomes" id="UP001222027">
    <property type="component" value="Unassembled WGS sequence"/>
</dbReference>
<dbReference type="AlphaFoldDB" id="A0AAV8RF50"/>
<feature type="compositionally biased region" description="Basic and acidic residues" evidence="2">
    <location>
        <begin position="159"/>
        <end position="170"/>
    </location>
</feature>
<evidence type="ECO:0000313" key="5">
    <source>
        <dbReference type="Proteomes" id="UP001222027"/>
    </source>
</evidence>
<gene>
    <name evidence="4" type="ORF">OPV22_004784</name>
</gene>
<feature type="compositionally biased region" description="Acidic residues" evidence="2">
    <location>
        <begin position="119"/>
        <end position="130"/>
    </location>
</feature>
<comment type="caution">
    <text evidence="4">The sequence shown here is derived from an EMBL/GenBank/DDBJ whole genome shotgun (WGS) entry which is preliminary data.</text>
</comment>
<dbReference type="PANTHER" id="PTHR31447">
    <property type="entry name" value="HYDROXYPROLINE-RICH GLYCOPROTEIN FAMILY PROTEIN-RELATED"/>
    <property type="match status" value="1"/>
</dbReference>
<dbReference type="EMBL" id="JAQQAF010000002">
    <property type="protein sequence ID" value="KAJ8503898.1"/>
    <property type="molecule type" value="Genomic_DNA"/>
</dbReference>
<feature type="compositionally biased region" description="Basic and acidic residues" evidence="2">
    <location>
        <begin position="131"/>
        <end position="147"/>
    </location>
</feature>
<reference evidence="4 5" key="1">
    <citation type="submission" date="2022-12" db="EMBL/GenBank/DDBJ databases">
        <title>Chromosome-scale assembly of the Ensete ventricosum genome.</title>
        <authorList>
            <person name="Dussert Y."/>
            <person name="Stocks J."/>
            <person name="Wendawek A."/>
            <person name="Woldeyes F."/>
            <person name="Nichols R.A."/>
            <person name="Borrell J.S."/>
        </authorList>
    </citation>
    <scope>NUCLEOTIDE SEQUENCE [LARGE SCALE GENOMIC DNA]</scope>
    <source>
        <strain evidence="5">cv. Maze</strain>
        <tissue evidence="4">Seeds</tissue>
    </source>
</reference>
<dbReference type="InterPro" id="IPR037151">
    <property type="entry name" value="AlkB-like_sf"/>
</dbReference>
<dbReference type="SUPFAM" id="SSF51197">
    <property type="entry name" value="Clavaminate synthase-like"/>
    <property type="match status" value="1"/>
</dbReference>
<dbReference type="Gene3D" id="2.60.120.590">
    <property type="entry name" value="Alpha-ketoglutarate-dependent dioxygenase AlkB-like"/>
    <property type="match status" value="1"/>
</dbReference>
<feature type="domain" description="Fe2OG dioxygenase" evidence="3">
    <location>
        <begin position="294"/>
        <end position="390"/>
    </location>
</feature>
<dbReference type="PANTHER" id="PTHR31447:SF2">
    <property type="entry name" value="RNA DEMETHYLASE ALKBH10B"/>
    <property type="match status" value="1"/>
</dbReference>
<keyword evidence="5" id="KW-1185">Reference proteome</keyword>
<organism evidence="4 5">
    <name type="scientific">Ensete ventricosum</name>
    <name type="common">Abyssinian banana</name>
    <name type="synonym">Musa ensete</name>
    <dbReference type="NCBI Taxonomy" id="4639"/>
    <lineage>
        <taxon>Eukaryota</taxon>
        <taxon>Viridiplantae</taxon>
        <taxon>Streptophyta</taxon>
        <taxon>Embryophyta</taxon>
        <taxon>Tracheophyta</taxon>
        <taxon>Spermatophyta</taxon>
        <taxon>Magnoliopsida</taxon>
        <taxon>Liliopsida</taxon>
        <taxon>Zingiberales</taxon>
        <taxon>Musaceae</taxon>
        <taxon>Ensete</taxon>
    </lineage>
</organism>
<dbReference type="GO" id="GO:0006402">
    <property type="term" value="P:mRNA catabolic process"/>
    <property type="evidence" value="ECO:0007669"/>
    <property type="project" value="InterPro"/>
</dbReference>
<dbReference type="InterPro" id="IPR044842">
    <property type="entry name" value="ALKBH9B/ALKBH10B-like"/>
</dbReference>
<feature type="region of interest" description="Disordered" evidence="2">
    <location>
        <begin position="491"/>
        <end position="516"/>
    </location>
</feature>
<proteinExistence type="inferred from homology"/>
<comment type="similarity">
    <text evidence="1">Belongs to the alkB family.</text>
</comment>
<evidence type="ECO:0000259" key="3">
    <source>
        <dbReference type="PROSITE" id="PS51471"/>
    </source>
</evidence>
<sequence>MAAAGDAAAVYARDAMIAWFRGEFAAANAIIDELCGHLAQIGDGEEYEAAFEAIHRRRLNWIPVLHLQKYFSIADVSAELRHVAANRAAASSFAADDPPAAEEPAAPEAVVAEPKVAVEEEATAAEEEEEKPSGDSSDQRGIEDGEAHGGPQEAPPASSEEKADVKAEVDGSVRPERIKISKGFAAKESVKGHMVNVVKGLKLYEDIFTDSELLALSEFVDELRLAGRGGELPGETYIFFNKEMKGNKREIIQLGVPLFQSTTEVASNIEPIPSALQTVIDHLVQWRLIPETRKPDSCIINFFDGDEHSQPYYKPPHLDNPISTLVLSETTIAFGRSLISDHEGKYKGSLTLPIKQGSLLVMRGNSADMARHVVCASPNRRVIITFVKVRHAAALRPPAAAASPTALQPTKAMTVWQPGTPPQTTTIPQKVATAGVIAWPHHRVIPAAWGLGLALHSPVVMVAPRRAMVVGPGKKAAPRNGTGVFLPWTVGPKKHTKHLPPRFQKGRLPSPLEAQA</sequence>
<feature type="compositionally biased region" description="Low complexity" evidence="2">
    <location>
        <begin position="93"/>
        <end position="115"/>
    </location>
</feature>
<feature type="region of interest" description="Disordered" evidence="2">
    <location>
        <begin position="93"/>
        <end position="170"/>
    </location>
</feature>
<dbReference type="GO" id="GO:0032451">
    <property type="term" value="F:demethylase activity"/>
    <property type="evidence" value="ECO:0007669"/>
    <property type="project" value="InterPro"/>
</dbReference>
<evidence type="ECO:0000256" key="1">
    <source>
        <dbReference type="ARBA" id="ARBA00007879"/>
    </source>
</evidence>
<evidence type="ECO:0000313" key="4">
    <source>
        <dbReference type="EMBL" id="KAJ8503898.1"/>
    </source>
</evidence>
<evidence type="ECO:0000256" key="2">
    <source>
        <dbReference type="SAM" id="MobiDB-lite"/>
    </source>
</evidence>
<protein>
    <recommendedName>
        <fullName evidence="3">Fe2OG dioxygenase domain-containing protein</fullName>
    </recommendedName>
</protein>
<dbReference type="GO" id="GO:0003729">
    <property type="term" value="F:mRNA binding"/>
    <property type="evidence" value="ECO:0007669"/>
    <property type="project" value="InterPro"/>
</dbReference>
<name>A0AAV8RF50_ENSVE</name>
<dbReference type="InterPro" id="IPR005123">
    <property type="entry name" value="Oxoglu/Fe-dep_dioxygenase_dom"/>
</dbReference>
<dbReference type="PROSITE" id="PS51471">
    <property type="entry name" value="FE2OG_OXY"/>
    <property type="match status" value="1"/>
</dbReference>